<organism evidence="6 7">
    <name type="scientific">Uliginosibacterium sediminicola</name>
    <dbReference type="NCBI Taxonomy" id="2024550"/>
    <lineage>
        <taxon>Bacteria</taxon>
        <taxon>Pseudomonadati</taxon>
        <taxon>Pseudomonadota</taxon>
        <taxon>Betaproteobacteria</taxon>
        <taxon>Rhodocyclales</taxon>
        <taxon>Zoogloeaceae</taxon>
        <taxon>Uliginosibacterium</taxon>
    </lineage>
</organism>
<dbReference type="InterPro" id="IPR016153">
    <property type="entry name" value="Heat_shock_Hsp33_N"/>
</dbReference>
<dbReference type="CDD" id="cd00498">
    <property type="entry name" value="Hsp33"/>
    <property type="match status" value="1"/>
</dbReference>
<dbReference type="Gene3D" id="3.90.1280.10">
    <property type="entry name" value="HSP33 redox switch-like"/>
    <property type="match status" value="1"/>
</dbReference>
<reference evidence="6 7" key="1">
    <citation type="journal article" date="2018" name="Int. J. Syst. Evol. Microbiol.">
        <title>Uliginosibacterium sediminicola sp. nov., isolated from freshwater sediment.</title>
        <authorList>
            <person name="Hwang W.M."/>
            <person name="Kim S.M."/>
            <person name="Kang K."/>
            <person name="Ahn T.Y."/>
        </authorList>
    </citation>
    <scope>NUCLEOTIDE SEQUENCE [LARGE SCALE GENOMIC DNA]</scope>
    <source>
        <strain evidence="6 7">M1-21</strain>
    </source>
</reference>
<dbReference type="RefSeq" id="WP_345921067.1">
    <property type="nucleotide sequence ID" value="NZ_JBDIVE010000011.1"/>
</dbReference>
<keyword evidence="7" id="KW-1185">Reference proteome</keyword>
<dbReference type="Gene3D" id="1.10.287.480">
    <property type="entry name" value="helix hairpin bin"/>
    <property type="match status" value="1"/>
</dbReference>
<evidence type="ECO:0000313" key="6">
    <source>
        <dbReference type="EMBL" id="MEN3070292.1"/>
    </source>
</evidence>
<proteinExistence type="predicted"/>
<dbReference type="InterPro" id="IPR016154">
    <property type="entry name" value="Heat_shock_Hsp33_C"/>
</dbReference>
<dbReference type="SUPFAM" id="SSF118352">
    <property type="entry name" value="HSP33 redox switch-like"/>
    <property type="match status" value="1"/>
</dbReference>
<dbReference type="PANTHER" id="PTHR30111">
    <property type="entry name" value="33 KDA CHAPERONIN"/>
    <property type="match status" value="1"/>
</dbReference>
<evidence type="ECO:0000256" key="5">
    <source>
        <dbReference type="ARBA" id="ARBA00023284"/>
    </source>
</evidence>
<dbReference type="Proteomes" id="UP001410394">
    <property type="component" value="Unassembled WGS sequence"/>
</dbReference>
<dbReference type="EMBL" id="JBDIVE010000011">
    <property type="protein sequence ID" value="MEN3070292.1"/>
    <property type="molecule type" value="Genomic_DNA"/>
</dbReference>
<keyword evidence="3" id="KW-1015">Disulfide bond</keyword>
<keyword evidence="1" id="KW-0963">Cytoplasm</keyword>
<keyword evidence="4" id="KW-0143">Chaperone</keyword>
<protein>
    <submittedName>
        <fullName evidence="6">Hsp33 family molecular chaperone HslO</fullName>
    </submittedName>
</protein>
<name>A0ABU9Z2V0_9RHOO</name>
<sequence length="288" mass="32153">MSAANSDTIQRFLLEDLDIRGAHVRLGTSWQAILKNRNFPPAVTRLLGEMTAITSLIGGNLKQAGRLTFQLRGDGQIPMMVVDCTAGLNVRGYASVDSVPADDASLQTLLGSGRLLMTLDIEDAAQPFQSYVPIEGDTLAQVFEHYLELSEQQPAWLMLYADAEGAAGLFLQKLPDADIRDADGWSRVTQLAQTLKNEELKGLDSVELLTRLFHEETVRIYEARRVEHNFPPDRDKIATMLRSLGHEEIERIISEHGEVIVNDDLSNHRYDFSPEEARALFEQAPTLH</sequence>
<gene>
    <name evidence="6" type="ORF">ABDB84_17540</name>
</gene>
<dbReference type="Pfam" id="PF01430">
    <property type="entry name" value="HSP33"/>
    <property type="match status" value="1"/>
</dbReference>
<keyword evidence="2" id="KW-0862">Zinc</keyword>
<evidence type="ECO:0000256" key="2">
    <source>
        <dbReference type="ARBA" id="ARBA00022833"/>
    </source>
</evidence>
<dbReference type="SUPFAM" id="SSF64397">
    <property type="entry name" value="Hsp33 domain"/>
    <property type="match status" value="1"/>
</dbReference>
<evidence type="ECO:0000256" key="3">
    <source>
        <dbReference type="ARBA" id="ARBA00023157"/>
    </source>
</evidence>
<keyword evidence="5" id="KW-0676">Redox-active center</keyword>
<evidence type="ECO:0000256" key="1">
    <source>
        <dbReference type="ARBA" id="ARBA00022490"/>
    </source>
</evidence>
<dbReference type="PANTHER" id="PTHR30111:SF1">
    <property type="entry name" value="33 KDA CHAPERONIN"/>
    <property type="match status" value="1"/>
</dbReference>
<dbReference type="InterPro" id="IPR023212">
    <property type="entry name" value="Hsp33_helix_hairpin_bin_dom_sf"/>
</dbReference>
<evidence type="ECO:0000256" key="4">
    <source>
        <dbReference type="ARBA" id="ARBA00023186"/>
    </source>
</evidence>
<dbReference type="PIRSF" id="PIRSF005261">
    <property type="entry name" value="Heat_shock_Hsp33"/>
    <property type="match status" value="1"/>
</dbReference>
<evidence type="ECO:0000313" key="7">
    <source>
        <dbReference type="Proteomes" id="UP001410394"/>
    </source>
</evidence>
<dbReference type="InterPro" id="IPR000397">
    <property type="entry name" value="Heat_shock_Hsp33"/>
</dbReference>
<accession>A0ABU9Z2V0</accession>
<dbReference type="Gene3D" id="3.55.30.10">
    <property type="entry name" value="Hsp33 domain"/>
    <property type="match status" value="1"/>
</dbReference>
<comment type="caution">
    <text evidence="6">The sequence shown here is derived from an EMBL/GenBank/DDBJ whole genome shotgun (WGS) entry which is preliminary data.</text>
</comment>